<dbReference type="FunCoup" id="G0MQW1">
    <property type="interactions" value="1899"/>
</dbReference>
<dbReference type="OMA" id="IEMEVFW"/>
<proteinExistence type="predicted"/>
<protein>
    <submittedName>
        <fullName evidence="1">Uncharacterized protein</fullName>
    </submittedName>
</protein>
<dbReference type="HOGENOM" id="CLU_2514695_0_0_1"/>
<gene>
    <name evidence="1" type="ORF">CAEBREN_02846</name>
</gene>
<dbReference type="AlphaFoldDB" id="G0MQW1"/>
<reference evidence="2" key="1">
    <citation type="submission" date="2011-07" db="EMBL/GenBank/DDBJ databases">
        <authorList>
            <consortium name="Caenorhabditis brenneri Sequencing and Analysis Consortium"/>
            <person name="Wilson R.K."/>
        </authorList>
    </citation>
    <scope>NUCLEOTIDE SEQUENCE [LARGE SCALE GENOMIC DNA]</scope>
    <source>
        <strain evidence="2">PB2801</strain>
    </source>
</reference>
<organism evidence="2">
    <name type="scientific">Caenorhabditis brenneri</name>
    <name type="common">Nematode worm</name>
    <dbReference type="NCBI Taxonomy" id="135651"/>
    <lineage>
        <taxon>Eukaryota</taxon>
        <taxon>Metazoa</taxon>
        <taxon>Ecdysozoa</taxon>
        <taxon>Nematoda</taxon>
        <taxon>Chromadorea</taxon>
        <taxon>Rhabditida</taxon>
        <taxon>Rhabditina</taxon>
        <taxon>Rhabditomorpha</taxon>
        <taxon>Rhabditoidea</taxon>
        <taxon>Rhabditidae</taxon>
        <taxon>Peloderinae</taxon>
        <taxon>Caenorhabditis</taxon>
    </lineage>
</organism>
<dbReference type="InParanoid" id="G0MQW1"/>
<dbReference type="eggNOG" id="ENOG502R9BQ">
    <property type="taxonomic scope" value="Eukaryota"/>
</dbReference>
<dbReference type="OrthoDB" id="5856547at2759"/>
<accession>G0MQW1</accession>
<dbReference type="Proteomes" id="UP000008068">
    <property type="component" value="Unassembled WGS sequence"/>
</dbReference>
<name>G0MQW1_CAEBE</name>
<evidence type="ECO:0000313" key="1">
    <source>
        <dbReference type="EMBL" id="EGT41528.1"/>
    </source>
</evidence>
<sequence length="79" mass="9548">MVQELCEKLSKLVAAVKEHQEEVKRAANPPPPEEIEMEVFWRKTYVRFTEPEEKWSITRRKIPPTRPINIIYPTREQDW</sequence>
<dbReference type="EMBL" id="GL379807">
    <property type="protein sequence ID" value="EGT41528.1"/>
    <property type="molecule type" value="Genomic_DNA"/>
</dbReference>
<keyword evidence="2" id="KW-1185">Reference proteome</keyword>
<evidence type="ECO:0000313" key="2">
    <source>
        <dbReference type="Proteomes" id="UP000008068"/>
    </source>
</evidence>